<keyword evidence="3" id="KW-1185">Reference proteome</keyword>
<gene>
    <name evidence="2" type="ORF">GTK09_24960</name>
</gene>
<dbReference type="Proteomes" id="UP000469011">
    <property type="component" value="Unassembled WGS sequence"/>
</dbReference>
<dbReference type="EMBL" id="JAAAMG010000035">
    <property type="protein sequence ID" value="NDW07666.1"/>
    <property type="molecule type" value="Genomic_DNA"/>
</dbReference>
<evidence type="ECO:0000313" key="2">
    <source>
        <dbReference type="EMBL" id="NDW07666.1"/>
    </source>
</evidence>
<dbReference type="RefSeq" id="WP_163466122.1">
    <property type="nucleotide sequence ID" value="NZ_JAAAMG010000035.1"/>
</dbReference>
<organism evidence="2 3">
    <name type="scientific">Jiella pacifica</name>
    <dbReference type="NCBI Taxonomy" id="2696469"/>
    <lineage>
        <taxon>Bacteria</taxon>
        <taxon>Pseudomonadati</taxon>
        <taxon>Pseudomonadota</taxon>
        <taxon>Alphaproteobacteria</taxon>
        <taxon>Hyphomicrobiales</taxon>
        <taxon>Aurantimonadaceae</taxon>
        <taxon>Jiella</taxon>
    </lineage>
</organism>
<proteinExistence type="predicted"/>
<reference evidence="2 3" key="1">
    <citation type="submission" date="2020-01" db="EMBL/GenBank/DDBJ databases">
        <title>Jiella pacifica sp. nov.</title>
        <authorList>
            <person name="Xue Z."/>
            <person name="Zhu S."/>
            <person name="Chen J."/>
            <person name="Yang J."/>
        </authorList>
    </citation>
    <scope>NUCLEOTIDE SEQUENCE [LARGE SCALE GENOMIC DNA]</scope>
    <source>
        <strain evidence="2 3">40Bstr34</strain>
    </source>
</reference>
<feature type="region of interest" description="Disordered" evidence="1">
    <location>
        <begin position="1"/>
        <end position="36"/>
    </location>
</feature>
<protein>
    <submittedName>
        <fullName evidence="2">Uncharacterized protein</fullName>
    </submittedName>
</protein>
<sequence>MRAGKGFASRALAPTGGSRRVTNKSTPTPKNEVDNAISFGSRKVEDHGFVCHMGHHKEPLRQKDRLLLSDCFGIELQLSGFAFAGLNGRDGSEGERRLFAWDA</sequence>
<accession>A0A6N9TC62</accession>
<evidence type="ECO:0000313" key="3">
    <source>
        <dbReference type="Proteomes" id="UP000469011"/>
    </source>
</evidence>
<name>A0A6N9TC62_9HYPH</name>
<evidence type="ECO:0000256" key="1">
    <source>
        <dbReference type="SAM" id="MobiDB-lite"/>
    </source>
</evidence>
<dbReference type="AlphaFoldDB" id="A0A6N9TC62"/>
<comment type="caution">
    <text evidence="2">The sequence shown here is derived from an EMBL/GenBank/DDBJ whole genome shotgun (WGS) entry which is preliminary data.</text>
</comment>